<name>A0A498I6W0_MALDO</name>
<keyword evidence="2" id="KW-1185">Reference proteome</keyword>
<organism evidence="1 2">
    <name type="scientific">Malus domestica</name>
    <name type="common">Apple</name>
    <name type="synonym">Pyrus malus</name>
    <dbReference type="NCBI Taxonomy" id="3750"/>
    <lineage>
        <taxon>Eukaryota</taxon>
        <taxon>Viridiplantae</taxon>
        <taxon>Streptophyta</taxon>
        <taxon>Embryophyta</taxon>
        <taxon>Tracheophyta</taxon>
        <taxon>Spermatophyta</taxon>
        <taxon>Magnoliopsida</taxon>
        <taxon>eudicotyledons</taxon>
        <taxon>Gunneridae</taxon>
        <taxon>Pentapetalae</taxon>
        <taxon>rosids</taxon>
        <taxon>fabids</taxon>
        <taxon>Rosales</taxon>
        <taxon>Rosaceae</taxon>
        <taxon>Amygdaloideae</taxon>
        <taxon>Maleae</taxon>
        <taxon>Malus</taxon>
    </lineage>
</organism>
<proteinExistence type="predicted"/>
<dbReference type="AlphaFoldDB" id="A0A498I6W0"/>
<protein>
    <submittedName>
        <fullName evidence="1">Uncharacterized protein</fullName>
    </submittedName>
</protein>
<evidence type="ECO:0000313" key="1">
    <source>
        <dbReference type="EMBL" id="RXH78980.1"/>
    </source>
</evidence>
<gene>
    <name evidence="1" type="ORF">DVH24_034187</name>
</gene>
<comment type="caution">
    <text evidence="1">The sequence shown here is derived from an EMBL/GenBank/DDBJ whole genome shotgun (WGS) entry which is preliminary data.</text>
</comment>
<accession>A0A498I6W0</accession>
<reference evidence="1 2" key="1">
    <citation type="submission" date="2018-10" db="EMBL/GenBank/DDBJ databases">
        <title>A high-quality apple genome assembly.</title>
        <authorList>
            <person name="Hu J."/>
        </authorList>
    </citation>
    <scope>NUCLEOTIDE SEQUENCE [LARGE SCALE GENOMIC DNA]</scope>
    <source>
        <strain evidence="2">cv. HFTH1</strain>
        <tissue evidence="1">Young leaf</tissue>
    </source>
</reference>
<sequence>MGDVIRLNFLIMHGLHLVGKKDGIKKHKAFWELTGFGSHQNPEVKRVHARAILGWVTHWEVLV</sequence>
<dbReference type="Proteomes" id="UP000290289">
    <property type="component" value="Chromosome 13"/>
</dbReference>
<dbReference type="EMBL" id="RDQH01000339">
    <property type="protein sequence ID" value="RXH78980.1"/>
    <property type="molecule type" value="Genomic_DNA"/>
</dbReference>
<evidence type="ECO:0000313" key="2">
    <source>
        <dbReference type="Proteomes" id="UP000290289"/>
    </source>
</evidence>